<comment type="caution">
    <text evidence="2">The sequence shown here is derived from an EMBL/GenBank/DDBJ whole genome shotgun (WGS) entry which is preliminary data.</text>
</comment>
<keyword evidence="3" id="KW-1185">Reference proteome</keyword>
<dbReference type="EMBL" id="JACIEK010000006">
    <property type="protein sequence ID" value="MBB3998814.1"/>
    <property type="molecule type" value="Genomic_DNA"/>
</dbReference>
<protein>
    <recommendedName>
        <fullName evidence="4">DUF4232 domain-containing protein</fullName>
    </recommendedName>
</protein>
<sequence length="190" mass="19217">MHMSLVSKSSTLAGVVAAGLLTAACSTSGTGTPAAPPVVRPVQTAESAGVVPDYCPQVSLREGTAILRRGAGDNLQYIASIASTTRSCRVKDGQLYMEIGVAGRLVPGLSAKPGTTQLPIRIAIVDAGKVAYSKLGQVSVSTDPAGGPQSFSYVDRAIRIPVPAGKTLVVFAGFDEGAPAGAKPAAQPRS</sequence>
<dbReference type="RefSeq" id="WP_183200333.1">
    <property type="nucleotide sequence ID" value="NZ_JACIEK010000006.1"/>
</dbReference>
<feature type="chain" id="PRO_5030887181" description="DUF4232 domain-containing protein" evidence="1">
    <location>
        <begin position="24"/>
        <end position="190"/>
    </location>
</feature>
<organism evidence="2 3">
    <name type="scientific">Aureimonas pseudogalii</name>
    <dbReference type="NCBI Taxonomy" id="1744844"/>
    <lineage>
        <taxon>Bacteria</taxon>
        <taxon>Pseudomonadati</taxon>
        <taxon>Pseudomonadota</taxon>
        <taxon>Alphaproteobacteria</taxon>
        <taxon>Hyphomicrobiales</taxon>
        <taxon>Aurantimonadaceae</taxon>
        <taxon>Aureimonas</taxon>
    </lineage>
</organism>
<dbReference type="Proteomes" id="UP000542776">
    <property type="component" value="Unassembled WGS sequence"/>
</dbReference>
<keyword evidence="1" id="KW-0732">Signal</keyword>
<proteinExistence type="predicted"/>
<dbReference type="AlphaFoldDB" id="A0A7W6H599"/>
<evidence type="ECO:0000256" key="1">
    <source>
        <dbReference type="SAM" id="SignalP"/>
    </source>
</evidence>
<name>A0A7W6H599_9HYPH</name>
<gene>
    <name evidence="2" type="ORF">GGR04_002662</name>
</gene>
<evidence type="ECO:0008006" key="4">
    <source>
        <dbReference type="Google" id="ProtNLM"/>
    </source>
</evidence>
<reference evidence="2 3" key="1">
    <citation type="submission" date="2020-08" db="EMBL/GenBank/DDBJ databases">
        <title>Genomic Encyclopedia of Type Strains, Phase IV (KMG-IV): sequencing the most valuable type-strain genomes for metagenomic binning, comparative biology and taxonomic classification.</title>
        <authorList>
            <person name="Goeker M."/>
        </authorList>
    </citation>
    <scope>NUCLEOTIDE SEQUENCE [LARGE SCALE GENOMIC DNA]</scope>
    <source>
        <strain evidence="2 3">DSM 102238</strain>
    </source>
</reference>
<evidence type="ECO:0000313" key="3">
    <source>
        <dbReference type="Proteomes" id="UP000542776"/>
    </source>
</evidence>
<feature type="signal peptide" evidence="1">
    <location>
        <begin position="1"/>
        <end position="23"/>
    </location>
</feature>
<evidence type="ECO:0000313" key="2">
    <source>
        <dbReference type="EMBL" id="MBB3998814.1"/>
    </source>
</evidence>
<accession>A0A7W6H599</accession>